<protein>
    <submittedName>
        <fullName evidence="1">Uncharacterized protein</fullName>
    </submittedName>
</protein>
<name>A0A0I9UJC7_9MYCO</name>
<dbReference type="EMBL" id="LDPR01000010">
    <property type="protein sequence ID" value="KLO36180.1"/>
    <property type="molecule type" value="Genomic_DNA"/>
</dbReference>
<dbReference type="PATRIC" id="fig|29311.18.peg.4287"/>
<proteinExistence type="predicted"/>
<sequence>MGWFPLQSTVPFRQLLVLRRAESTGSIAPALTGDAAGASNAWASAGSRPTGGFVATVLQTTMAPLFGPASDARIPN</sequence>
<dbReference type="AlphaFoldDB" id="A0A0I9UJC7"/>
<reference evidence="1 2" key="1">
    <citation type="submission" date="2015-05" db="EMBL/GenBank/DDBJ databases">
        <title>Genome sequence of Mycobacterium haemophilum.</title>
        <authorList>
            <person name="Greninger A.L."/>
            <person name="Cunningham G."/>
            <person name="Miller S."/>
        </authorList>
    </citation>
    <scope>NUCLEOTIDE SEQUENCE [LARGE SCALE GENOMIC DNA]</scope>
    <source>
        <strain evidence="2">UC1</strain>
    </source>
</reference>
<evidence type="ECO:0000313" key="2">
    <source>
        <dbReference type="Proteomes" id="UP000036334"/>
    </source>
</evidence>
<comment type="caution">
    <text evidence="1">The sequence shown here is derived from an EMBL/GenBank/DDBJ whole genome shotgun (WGS) entry which is preliminary data.</text>
</comment>
<organism evidence="1 2">
    <name type="scientific">Mycobacterium haemophilum</name>
    <dbReference type="NCBI Taxonomy" id="29311"/>
    <lineage>
        <taxon>Bacteria</taxon>
        <taxon>Bacillati</taxon>
        <taxon>Actinomycetota</taxon>
        <taxon>Actinomycetes</taxon>
        <taxon>Mycobacteriales</taxon>
        <taxon>Mycobacteriaceae</taxon>
        <taxon>Mycobacterium</taxon>
    </lineage>
</organism>
<keyword evidence="2" id="KW-1185">Reference proteome</keyword>
<dbReference type="Proteomes" id="UP000036334">
    <property type="component" value="Unassembled WGS sequence"/>
</dbReference>
<accession>A0A0I9UJC7</accession>
<evidence type="ECO:0000313" key="1">
    <source>
        <dbReference type="EMBL" id="KLO36180.1"/>
    </source>
</evidence>
<gene>
    <name evidence="1" type="ORF">ABH38_13375</name>
</gene>